<dbReference type="EMBL" id="CAADRP010001574">
    <property type="protein sequence ID" value="VFU42123.1"/>
    <property type="molecule type" value="Genomic_DNA"/>
</dbReference>
<keyword evidence="1" id="KW-0732">Signal</keyword>
<proteinExistence type="predicted"/>
<feature type="signal peptide" evidence="1">
    <location>
        <begin position="1"/>
        <end position="20"/>
    </location>
</feature>
<dbReference type="AlphaFoldDB" id="A0A6N2LKS6"/>
<accession>A0A6N2LKS6</accession>
<reference evidence="2" key="1">
    <citation type="submission" date="2019-03" db="EMBL/GenBank/DDBJ databases">
        <authorList>
            <person name="Mank J."/>
            <person name="Almeida P."/>
        </authorList>
    </citation>
    <scope>NUCLEOTIDE SEQUENCE</scope>
    <source>
        <strain evidence="2">78183</strain>
    </source>
</reference>
<name>A0A6N2LKS6_SALVM</name>
<protein>
    <submittedName>
        <fullName evidence="2">Uncharacterized protein</fullName>
    </submittedName>
</protein>
<organism evidence="2">
    <name type="scientific">Salix viminalis</name>
    <name type="common">Common osier</name>
    <name type="synonym">Basket willow</name>
    <dbReference type="NCBI Taxonomy" id="40686"/>
    <lineage>
        <taxon>Eukaryota</taxon>
        <taxon>Viridiplantae</taxon>
        <taxon>Streptophyta</taxon>
        <taxon>Embryophyta</taxon>
        <taxon>Tracheophyta</taxon>
        <taxon>Spermatophyta</taxon>
        <taxon>Magnoliopsida</taxon>
        <taxon>eudicotyledons</taxon>
        <taxon>Gunneridae</taxon>
        <taxon>Pentapetalae</taxon>
        <taxon>rosids</taxon>
        <taxon>fabids</taxon>
        <taxon>Malpighiales</taxon>
        <taxon>Salicaceae</taxon>
        <taxon>Saliceae</taxon>
        <taxon>Salix</taxon>
    </lineage>
</organism>
<feature type="chain" id="PRO_5026932017" evidence="1">
    <location>
        <begin position="21"/>
        <end position="188"/>
    </location>
</feature>
<gene>
    <name evidence="2" type="ORF">SVIM_LOCUS250624</name>
</gene>
<evidence type="ECO:0000313" key="2">
    <source>
        <dbReference type="EMBL" id="VFU42123.1"/>
    </source>
</evidence>
<sequence length="188" mass="21133">MGGQILNFSLIIEIIIFSSSYPGQNPINLGGVQANAEVQRKGDARRTQQQATILHLILAKRPRKVCLVNPRVSLFISIGHTIVSVTFDVGYLTLDLPPVIEMRDGEGTHRILGRKARFAIRWGSCLAPVHSYSARRMGVLAGIVIISTFECLYCDWFCQKLVVNILQEEFNSRGTLLEFPTKMRKYLL</sequence>
<evidence type="ECO:0000256" key="1">
    <source>
        <dbReference type="SAM" id="SignalP"/>
    </source>
</evidence>